<evidence type="ECO:0000313" key="2">
    <source>
        <dbReference type="EMBL" id="KPX00128.1"/>
    </source>
</evidence>
<keyword evidence="3" id="KW-1185">Reference proteome</keyword>
<keyword evidence="2" id="KW-0808">Transferase</keyword>
<dbReference type="AlphaFoldDB" id="A0A0P9N591"/>
<dbReference type="GO" id="GO:0032259">
    <property type="term" value="P:methylation"/>
    <property type="evidence" value="ECO:0007669"/>
    <property type="project" value="UniProtKB-KW"/>
</dbReference>
<accession>A0A0P9N591</accession>
<reference evidence="2 3" key="1">
    <citation type="submission" date="2015-09" db="EMBL/GenBank/DDBJ databases">
        <title>Genome announcement of multiple Pseudomonas syringae strains.</title>
        <authorList>
            <person name="Thakur S."/>
            <person name="Wang P.W."/>
            <person name="Gong Y."/>
            <person name="Weir B.S."/>
            <person name="Guttman D.S."/>
        </authorList>
    </citation>
    <scope>NUCLEOTIDE SEQUENCE [LARGE SCALE GENOMIC DNA]</scope>
    <source>
        <strain evidence="2 3">ICMP17001</strain>
    </source>
</reference>
<feature type="compositionally biased region" description="Polar residues" evidence="1">
    <location>
        <begin position="126"/>
        <end position="135"/>
    </location>
</feature>
<keyword evidence="2" id="KW-0489">Methyltransferase</keyword>
<evidence type="ECO:0000256" key="1">
    <source>
        <dbReference type="SAM" id="MobiDB-lite"/>
    </source>
</evidence>
<comment type="caution">
    <text evidence="2">The sequence shown here is derived from an EMBL/GenBank/DDBJ whole genome shotgun (WGS) entry which is preliminary data.</text>
</comment>
<name>A0A0P9N591_9PSED</name>
<organism evidence="2 3">
    <name type="scientific">Pseudomonas syringae pv. coryli</name>
    <dbReference type="NCBI Taxonomy" id="317659"/>
    <lineage>
        <taxon>Bacteria</taxon>
        <taxon>Pseudomonadati</taxon>
        <taxon>Pseudomonadota</taxon>
        <taxon>Gammaproteobacteria</taxon>
        <taxon>Pseudomonadales</taxon>
        <taxon>Pseudomonadaceae</taxon>
        <taxon>Pseudomonas</taxon>
    </lineage>
</organism>
<dbReference type="Proteomes" id="UP000051335">
    <property type="component" value="Unassembled WGS sequence"/>
</dbReference>
<dbReference type="EMBL" id="LJQC01000461">
    <property type="protein sequence ID" value="KPX00128.1"/>
    <property type="molecule type" value="Genomic_DNA"/>
</dbReference>
<feature type="compositionally biased region" description="Basic and acidic residues" evidence="1">
    <location>
        <begin position="136"/>
        <end position="149"/>
    </location>
</feature>
<sequence length="149" mass="15954">MQGWRQLLALDLIHTAAHSLAGEETGEIAGDGAWRPQVMGLGQQAYTGQVQLALAIEGLTPAARHVGNGFGGTRQRAVQRVLGAAVDDPLRLEALPATQAGAFYQHCREPLTTQPGIEPETGDASPDNQHVSGNNRWHEHLSERKVPAL</sequence>
<feature type="region of interest" description="Disordered" evidence="1">
    <location>
        <begin position="112"/>
        <end position="149"/>
    </location>
</feature>
<gene>
    <name evidence="2" type="ORF">ALO75_200253</name>
</gene>
<evidence type="ECO:0000313" key="3">
    <source>
        <dbReference type="Proteomes" id="UP000051335"/>
    </source>
</evidence>
<protein>
    <submittedName>
        <fullName evidence="2">Methyltransferase</fullName>
    </submittedName>
</protein>
<proteinExistence type="predicted"/>
<dbReference type="GO" id="GO:0008168">
    <property type="term" value="F:methyltransferase activity"/>
    <property type="evidence" value="ECO:0007669"/>
    <property type="project" value="UniProtKB-KW"/>
</dbReference>